<keyword evidence="2" id="KW-0560">Oxidoreductase</keyword>
<dbReference type="EMBL" id="JAQOSK010000011">
    <property type="protein sequence ID" value="MDC2958209.1"/>
    <property type="molecule type" value="Genomic_DNA"/>
</dbReference>
<dbReference type="PRINTS" id="PR00081">
    <property type="entry name" value="GDHRDH"/>
</dbReference>
<dbReference type="InterPro" id="IPR036291">
    <property type="entry name" value="NAD(P)-bd_dom_sf"/>
</dbReference>
<dbReference type="RefSeq" id="WP_272177103.1">
    <property type="nucleotide sequence ID" value="NZ_JAQOSK010000011.1"/>
</dbReference>
<protein>
    <submittedName>
        <fullName evidence="4">SDR family NAD(P)-dependent oxidoreductase</fullName>
    </submittedName>
</protein>
<comment type="caution">
    <text evidence="4">The sequence shown here is derived from an EMBL/GenBank/DDBJ whole genome shotgun (WGS) entry which is preliminary data.</text>
</comment>
<comment type="similarity">
    <text evidence="1 3">Belongs to the short-chain dehydrogenases/reductases (SDR) family.</text>
</comment>
<dbReference type="SUPFAM" id="SSF51735">
    <property type="entry name" value="NAD(P)-binding Rossmann-fold domains"/>
    <property type="match status" value="1"/>
</dbReference>
<proteinExistence type="inferred from homology"/>
<organism evidence="4 5">
    <name type="scientific">Streptomyces gilvifuscus</name>
    <dbReference type="NCBI Taxonomy" id="1550617"/>
    <lineage>
        <taxon>Bacteria</taxon>
        <taxon>Bacillati</taxon>
        <taxon>Actinomycetota</taxon>
        <taxon>Actinomycetes</taxon>
        <taxon>Kitasatosporales</taxon>
        <taxon>Streptomycetaceae</taxon>
        <taxon>Streptomyces</taxon>
    </lineage>
</organism>
<evidence type="ECO:0000256" key="3">
    <source>
        <dbReference type="RuleBase" id="RU000363"/>
    </source>
</evidence>
<gene>
    <name evidence="4" type="ORF">PO587_27585</name>
</gene>
<dbReference type="Pfam" id="PF00106">
    <property type="entry name" value="adh_short"/>
    <property type="match status" value="1"/>
</dbReference>
<sequence>MNRTVVITGTASGFGLDSVRLFASHGWNVVATVRKEKDLNVHDALPNVKTLLLDVNDEEADAAFAEQAVAQFGGVDVLVNNAGYYHMGPVEAGSMQQFHDQFQTNVFGLMALTKAFLPIFREQRSGVIINISSISADQGYPYTAVYAASKAAVAAFTEGLNVEMADFGVSAKAIFPGAHATRIFTKIDQAAGGVAAHYQDAMMRFFGNQGTGTSPAVTAQAIYEAATDQKIGKVRYYTGPDGVAIPRVKQLLGADWYWEEFRNAATGNPSDLWKSLVKQGDEPVEFAL</sequence>
<evidence type="ECO:0000313" key="5">
    <source>
        <dbReference type="Proteomes" id="UP001221328"/>
    </source>
</evidence>
<dbReference type="InterPro" id="IPR002347">
    <property type="entry name" value="SDR_fam"/>
</dbReference>
<dbReference type="InterPro" id="IPR051911">
    <property type="entry name" value="SDR_oxidoreductase"/>
</dbReference>
<dbReference type="PANTHER" id="PTHR43976">
    <property type="entry name" value="SHORT CHAIN DEHYDROGENASE"/>
    <property type="match status" value="1"/>
</dbReference>
<evidence type="ECO:0000256" key="1">
    <source>
        <dbReference type="ARBA" id="ARBA00006484"/>
    </source>
</evidence>
<reference evidence="4 5" key="1">
    <citation type="journal article" date="2015" name="Int. J. Syst. Evol. Microbiol.">
        <title>Streptomyces gilvifuscus sp. nov., an actinomycete that produces antibacterial compounds isolated from soil.</title>
        <authorList>
            <person name="Nguyen T.M."/>
            <person name="Kim J."/>
        </authorList>
    </citation>
    <scope>NUCLEOTIDE SEQUENCE [LARGE SCALE GENOMIC DNA]</scope>
    <source>
        <strain evidence="4 5">T113</strain>
    </source>
</reference>
<dbReference type="PRINTS" id="PR00080">
    <property type="entry name" value="SDRFAMILY"/>
</dbReference>
<name>A0ABT5G048_9ACTN</name>
<evidence type="ECO:0000313" key="4">
    <source>
        <dbReference type="EMBL" id="MDC2958209.1"/>
    </source>
</evidence>
<dbReference type="Gene3D" id="3.40.50.720">
    <property type="entry name" value="NAD(P)-binding Rossmann-like Domain"/>
    <property type="match status" value="1"/>
</dbReference>
<dbReference type="PANTHER" id="PTHR43976:SF16">
    <property type="entry name" value="SHORT-CHAIN DEHYDROGENASE_REDUCTASE FAMILY PROTEIN"/>
    <property type="match status" value="1"/>
</dbReference>
<keyword evidence="5" id="KW-1185">Reference proteome</keyword>
<accession>A0ABT5G048</accession>
<evidence type="ECO:0000256" key="2">
    <source>
        <dbReference type="ARBA" id="ARBA00023002"/>
    </source>
</evidence>
<dbReference type="Proteomes" id="UP001221328">
    <property type="component" value="Unassembled WGS sequence"/>
</dbReference>